<dbReference type="Pfam" id="PF00144">
    <property type="entry name" value="Beta-lactamase"/>
    <property type="match status" value="1"/>
</dbReference>
<dbReference type="Proteomes" id="UP001281305">
    <property type="component" value="Chromosome"/>
</dbReference>
<dbReference type="EC" id="3.1.1.103" evidence="3"/>
<dbReference type="InterPro" id="IPR001466">
    <property type="entry name" value="Beta-lactam-related"/>
</dbReference>
<evidence type="ECO:0000259" key="2">
    <source>
        <dbReference type="Pfam" id="PF00144"/>
    </source>
</evidence>
<dbReference type="SUPFAM" id="SSF56601">
    <property type="entry name" value="beta-lactamase/transpeptidase-like"/>
    <property type="match status" value="1"/>
</dbReference>
<dbReference type="RefSeq" id="WP_317056111.1">
    <property type="nucleotide sequence ID" value="NZ_CP146606.1"/>
</dbReference>
<keyword evidence="1" id="KW-1133">Transmembrane helix</keyword>
<name>A0ABZ2TI45_9RHOB</name>
<proteinExistence type="predicted"/>
<evidence type="ECO:0000313" key="4">
    <source>
        <dbReference type="Proteomes" id="UP001281305"/>
    </source>
</evidence>
<dbReference type="InterPro" id="IPR012338">
    <property type="entry name" value="Beta-lactam/transpept-like"/>
</dbReference>
<sequence>MSQSGKRIFRFGALAVIAIAAVAFVFMRKDPTEEDVVAAFLKATGIPGAVLAYGPSDGAPMLKAFGVSDPIKATPMQVDQVLPLASLTKPITAAALVSLAEAGEIALDVPLADQIPLPAPHDPRAASVTPRNLLAHRGGFDRTATFDPVFEPEKMGLTREESCHDLAKAAWAVLPLDHTPDSTKAYSNIGICLLTDLLTQNGARDLEQILQTQARITLGGMAGPNWVQTDTGWQEVQGSEAERAWIAGLGAAGSAMGRAEDMWTFAAQTPAASAAPIPEGEDGDFYALGWRIWPGPDGRQLTHWGGLQGVFTAMFRFSDGHVVVVLFNSSPGNYSAGFNVLYAGLCQARGLDCRPAQ</sequence>
<evidence type="ECO:0000313" key="3">
    <source>
        <dbReference type="EMBL" id="WYK19413.1"/>
    </source>
</evidence>
<accession>A0ABZ2TI45</accession>
<keyword evidence="1" id="KW-0812">Transmembrane</keyword>
<dbReference type="Gene3D" id="3.40.710.10">
    <property type="entry name" value="DD-peptidase/beta-lactamase superfamily"/>
    <property type="match status" value="1"/>
</dbReference>
<feature type="transmembrane region" description="Helical" evidence="1">
    <location>
        <begin position="7"/>
        <end position="27"/>
    </location>
</feature>
<reference evidence="3 4" key="1">
    <citation type="submission" date="2024-02" db="EMBL/GenBank/DDBJ databases">
        <title>Roseovarius strain W115 nov., isolated from a marine algae.</title>
        <authorList>
            <person name="Lee M.W."/>
            <person name="Lee J.K."/>
            <person name="Kim J.M."/>
            <person name="Choi D.G."/>
            <person name="Baek J.H."/>
            <person name="Bayburt H."/>
            <person name="Jung J.J."/>
            <person name="Han D.M."/>
            <person name="Jeon C.O."/>
        </authorList>
    </citation>
    <scope>NUCLEOTIDE SEQUENCE [LARGE SCALE GENOMIC DNA]</scope>
    <source>
        <strain evidence="3 4">W115</strain>
    </source>
</reference>
<keyword evidence="3" id="KW-0378">Hydrolase</keyword>
<organism evidence="3 4">
    <name type="scientific">Roseovarius rhodophyticola</name>
    <dbReference type="NCBI Taxonomy" id="3080827"/>
    <lineage>
        <taxon>Bacteria</taxon>
        <taxon>Pseudomonadati</taxon>
        <taxon>Pseudomonadota</taxon>
        <taxon>Alphaproteobacteria</taxon>
        <taxon>Rhodobacterales</taxon>
        <taxon>Roseobacteraceae</taxon>
        <taxon>Roseovarius</taxon>
    </lineage>
</organism>
<dbReference type="GO" id="GO:0016787">
    <property type="term" value="F:hydrolase activity"/>
    <property type="evidence" value="ECO:0007669"/>
    <property type="project" value="UniProtKB-KW"/>
</dbReference>
<keyword evidence="1" id="KW-0472">Membrane</keyword>
<protein>
    <submittedName>
        <fullName evidence="3">Serine hydrolase domain-containing protein</fullName>
        <ecNumber evidence="3">3.1.1.103</ecNumber>
    </submittedName>
</protein>
<dbReference type="PANTHER" id="PTHR43283:SF3">
    <property type="entry name" value="BETA-LACTAMASE FAMILY PROTEIN (AFU_ORTHOLOGUE AFUA_5G07500)"/>
    <property type="match status" value="1"/>
</dbReference>
<dbReference type="InterPro" id="IPR050789">
    <property type="entry name" value="Diverse_Enzym_Activities"/>
</dbReference>
<dbReference type="EMBL" id="CP146606">
    <property type="protein sequence ID" value="WYK19413.1"/>
    <property type="molecule type" value="Genomic_DNA"/>
</dbReference>
<gene>
    <name evidence="3" type="ORF">RZS32_005970</name>
</gene>
<keyword evidence="4" id="KW-1185">Reference proteome</keyword>
<evidence type="ECO:0000256" key="1">
    <source>
        <dbReference type="SAM" id="Phobius"/>
    </source>
</evidence>
<feature type="domain" description="Beta-lactamase-related" evidence="2">
    <location>
        <begin position="35"/>
        <end position="333"/>
    </location>
</feature>
<dbReference type="PANTHER" id="PTHR43283">
    <property type="entry name" value="BETA-LACTAMASE-RELATED"/>
    <property type="match status" value="1"/>
</dbReference>